<protein>
    <submittedName>
        <fullName evidence="1">MFS siderochrome iron transporter 1</fullName>
    </submittedName>
</protein>
<proteinExistence type="predicted"/>
<accession>A0ACA9YFB1</accession>
<keyword evidence="2" id="KW-1185">Reference proteome</keyword>
<evidence type="ECO:0000313" key="2">
    <source>
        <dbReference type="Proteomes" id="UP001152531"/>
    </source>
</evidence>
<evidence type="ECO:0000313" key="1">
    <source>
        <dbReference type="EMBL" id="CAH6723587.1"/>
    </source>
</evidence>
<sequence>MSELMKNEKSPPVVDVESLSTKNSTLQNDMVELEDGDIALTKKMHLINNALDEIGFTWFHFKYMIIAGYGYAAESLIGLAHSTVSLAINIQFHQSFSVTTEVSYVGLLLGSIFFGMTADIIGRKLAFNTTLLASSCFGFFVGGSSNYVMYLIFLMITSFFVGGNLAIDASVFLETLPSRYTWLVTFFACFWSFGQLVGYVVAYGFMVPEKWNGCTDFDAICDSAKNRGWRYTWYVDSGILLGLSLIRLFLQLDETPKYLIVNNQDEEAMKLLQKIATKYNRNLSLTLEQLQECGSVDKNKYSKKDPKIKDFFKAATSNLKYLFATKKMKWNTTLLLTSWFGIGIAYPLYGIFLPQYLAAKGATTSASTNLGIYSDAMMSNGLSAFGPVIGAALILTPKIGRKGALCIGGILSMVFLMCYTTVRTRAQNQAFTVVSYITIYIYYGVLYAFTPEVLPSYCRATGSGLCAVVCRIGGLIVPLIAYFSNTSTPVPIYVCAGCIGFLGIIALFFPFDPSKQRSV</sequence>
<organism evidence="1 2">
    <name type="scientific">[Candida] jaroonii</name>
    <dbReference type="NCBI Taxonomy" id="467808"/>
    <lineage>
        <taxon>Eukaryota</taxon>
        <taxon>Fungi</taxon>
        <taxon>Dikarya</taxon>
        <taxon>Ascomycota</taxon>
        <taxon>Saccharomycotina</taxon>
        <taxon>Pichiomycetes</taxon>
        <taxon>Debaryomycetaceae</taxon>
        <taxon>Yamadazyma</taxon>
    </lineage>
</organism>
<comment type="caution">
    <text evidence="1">The sequence shown here is derived from an EMBL/GenBank/DDBJ whole genome shotgun (WGS) entry which is preliminary data.</text>
</comment>
<dbReference type="Proteomes" id="UP001152531">
    <property type="component" value="Unassembled WGS sequence"/>
</dbReference>
<gene>
    <name evidence="1" type="ORF">CLIB1444_17S00188</name>
</gene>
<reference evidence="1" key="1">
    <citation type="submission" date="2022-06" db="EMBL/GenBank/DDBJ databases">
        <authorList>
            <person name="Legras J.-L."/>
            <person name="Devillers H."/>
            <person name="Grondin C."/>
        </authorList>
    </citation>
    <scope>NUCLEOTIDE SEQUENCE</scope>
    <source>
        <strain evidence="1">CLIB 1444</strain>
    </source>
</reference>
<name>A0ACA9YFB1_9ASCO</name>
<dbReference type="EMBL" id="CALSDN010000017">
    <property type="protein sequence ID" value="CAH6723587.1"/>
    <property type="molecule type" value="Genomic_DNA"/>
</dbReference>